<dbReference type="Pfam" id="PF03466">
    <property type="entry name" value="LysR_substrate"/>
    <property type="match status" value="1"/>
</dbReference>
<dbReference type="SUPFAM" id="SSF53850">
    <property type="entry name" value="Periplasmic binding protein-like II"/>
    <property type="match status" value="1"/>
</dbReference>
<dbReference type="GO" id="GO:0003700">
    <property type="term" value="F:DNA-binding transcription factor activity"/>
    <property type="evidence" value="ECO:0007669"/>
    <property type="project" value="InterPro"/>
</dbReference>
<dbReference type="Gene3D" id="1.10.10.10">
    <property type="entry name" value="Winged helix-like DNA-binding domain superfamily/Winged helix DNA-binding domain"/>
    <property type="match status" value="1"/>
</dbReference>
<dbReference type="Proteomes" id="UP000231901">
    <property type="component" value="Chromosome"/>
</dbReference>
<dbReference type="SUPFAM" id="SSF46785">
    <property type="entry name" value="Winged helix' DNA-binding domain"/>
    <property type="match status" value="1"/>
</dbReference>
<keyword evidence="2" id="KW-0805">Transcription regulation</keyword>
<evidence type="ECO:0000313" key="6">
    <source>
        <dbReference type="EMBL" id="ATZ93359.1"/>
    </source>
</evidence>
<dbReference type="Gene3D" id="3.40.190.10">
    <property type="entry name" value="Periplasmic binding protein-like II"/>
    <property type="match status" value="2"/>
</dbReference>
<protein>
    <submittedName>
        <fullName evidence="6">LysR family transcriptional regulator</fullName>
    </submittedName>
</protein>
<dbReference type="PANTHER" id="PTHR30537:SF74">
    <property type="entry name" value="HTH-TYPE TRANSCRIPTIONAL REGULATOR TRPI"/>
    <property type="match status" value="1"/>
</dbReference>
<evidence type="ECO:0000256" key="3">
    <source>
        <dbReference type="ARBA" id="ARBA00023125"/>
    </source>
</evidence>
<evidence type="ECO:0000259" key="5">
    <source>
        <dbReference type="PROSITE" id="PS50931"/>
    </source>
</evidence>
<evidence type="ECO:0000256" key="1">
    <source>
        <dbReference type="ARBA" id="ARBA00009437"/>
    </source>
</evidence>
<dbReference type="InterPro" id="IPR005119">
    <property type="entry name" value="LysR_subst-bd"/>
</dbReference>
<sequence length="297" mass="32765">MHRLPPLPALRAFLAACRAGSYTAAAEELNVTHGAISRQIRILESWLGQTLFVRAGQCMVPTLHAQAFAKEMNDVLAVMDEAARRYGRGEATQVLRISAPATFTMRWLAPRLPAFYQANPGTLIQIHTATTQQLAMTSGFDLVIRLGVFNSDRFSALPFMQEHYTLLAAPSLLAHQPIATLAAVANHTLLDTETRPGFWPQLFDLGGMVDPGTLNWLRFDHFYVTYAALIDGLGVGPGPLPLLARDVALGRLAAPLPDLRIAERTYYLLTPAGLAKTRLHYRFEHWLLEETAKPDGV</sequence>
<evidence type="ECO:0000256" key="4">
    <source>
        <dbReference type="ARBA" id="ARBA00023163"/>
    </source>
</evidence>
<keyword evidence="3" id="KW-0238">DNA-binding</keyword>
<comment type="similarity">
    <text evidence="1">Belongs to the LysR transcriptional regulatory family.</text>
</comment>
<dbReference type="GO" id="GO:0006351">
    <property type="term" value="P:DNA-templated transcription"/>
    <property type="evidence" value="ECO:0007669"/>
    <property type="project" value="TreeGrafter"/>
</dbReference>
<dbReference type="PANTHER" id="PTHR30537">
    <property type="entry name" value="HTH-TYPE TRANSCRIPTIONAL REGULATOR"/>
    <property type="match status" value="1"/>
</dbReference>
<dbReference type="KEGG" id="dfn:CVE23_04830"/>
<dbReference type="Pfam" id="PF00126">
    <property type="entry name" value="HTH_1"/>
    <property type="match status" value="1"/>
</dbReference>
<dbReference type="InterPro" id="IPR036390">
    <property type="entry name" value="WH_DNA-bd_sf"/>
</dbReference>
<dbReference type="RefSeq" id="WP_100849010.1">
    <property type="nucleotide sequence ID" value="NZ_BMJF01000004.1"/>
</dbReference>
<proteinExistence type="inferred from homology"/>
<name>A0A2K8QIN3_9GAMM</name>
<dbReference type="InterPro" id="IPR036388">
    <property type="entry name" value="WH-like_DNA-bd_sf"/>
</dbReference>
<dbReference type="InterPro" id="IPR000847">
    <property type="entry name" value="LysR_HTH_N"/>
</dbReference>
<organism evidence="6 7">
    <name type="scientific">Dickeya fangzhongdai</name>
    <dbReference type="NCBI Taxonomy" id="1778540"/>
    <lineage>
        <taxon>Bacteria</taxon>
        <taxon>Pseudomonadati</taxon>
        <taxon>Pseudomonadota</taxon>
        <taxon>Gammaproteobacteria</taxon>
        <taxon>Enterobacterales</taxon>
        <taxon>Pectobacteriaceae</taxon>
        <taxon>Dickeya</taxon>
    </lineage>
</organism>
<gene>
    <name evidence="6" type="ORF">CVE23_04830</name>
</gene>
<dbReference type="GeneID" id="66563665"/>
<accession>A0A2K8QIN3</accession>
<dbReference type="AlphaFoldDB" id="A0A2K8QIN3"/>
<keyword evidence="7" id="KW-1185">Reference proteome</keyword>
<dbReference type="GO" id="GO:0043565">
    <property type="term" value="F:sequence-specific DNA binding"/>
    <property type="evidence" value="ECO:0007669"/>
    <property type="project" value="TreeGrafter"/>
</dbReference>
<feature type="domain" description="HTH lysR-type" evidence="5">
    <location>
        <begin position="5"/>
        <end position="62"/>
    </location>
</feature>
<dbReference type="InterPro" id="IPR058163">
    <property type="entry name" value="LysR-type_TF_proteobact-type"/>
</dbReference>
<dbReference type="PROSITE" id="PS50931">
    <property type="entry name" value="HTH_LYSR"/>
    <property type="match status" value="1"/>
</dbReference>
<reference evidence="7" key="1">
    <citation type="journal article" date="2018" name="Genome Announc.">
        <title>Complete genome sequence of a Dickeya fangzhongdai type strain causing bleeding canker of pear tree trunks.</title>
        <authorList>
            <person name="Zhao Y."/>
            <person name="Tian Y."/>
            <person name="Li X."/>
            <person name="Hu B."/>
        </authorList>
    </citation>
    <scope>NUCLEOTIDE SEQUENCE [LARGE SCALE GENOMIC DNA]</scope>
    <source>
        <strain evidence="7">DSM 101947</strain>
    </source>
</reference>
<evidence type="ECO:0000256" key="2">
    <source>
        <dbReference type="ARBA" id="ARBA00023015"/>
    </source>
</evidence>
<dbReference type="PRINTS" id="PR00039">
    <property type="entry name" value="HTHLYSR"/>
</dbReference>
<evidence type="ECO:0000313" key="7">
    <source>
        <dbReference type="Proteomes" id="UP000231901"/>
    </source>
</evidence>
<dbReference type="EMBL" id="CP025003">
    <property type="protein sequence ID" value="ATZ93359.1"/>
    <property type="molecule type" value="Genomic_DNA"/>
</dbReference>
<keyword evidence="4" id="KW-0804">Transcription</keyword>